<organism evidence="1 2">
    <name type="scientific">Thelephora ganbajun</name>
    <name type="common">Ganba fungus</name>
    <dbReference type="NCBI Taxonomy" id="370292"/>
    <lineage>
        <taxon>Eukaryota</taxon>
        <taxon>Fungi</taxon>
        <taxon>Dikarya</taxon>
        <taxon>Basidiomycota</taxon>
        <taxon>Agaricomycotina</taxon>
        <taxon>Agaricomycetes</taxon>
        <taxon>Thelephorales</taxon>
        <taxon>Thelephoraceae</taxon>
        <taxon>Thelephora</taxon>
    </lineage>
</organism>
<name>A0ACB6Z528_THEGA</name>
<protein>
    <submittedName>
        <fullName evidence="1">Uncharacterized protein</fullName>
    </submittedName>
</protein>
<evidence type="ECO:0000313" key="1">
    <source>
        <dbReference type="EMBL" id="KAF9644711.1"/>
    </source>
</evidence>
<sequence>MLQSHSVRPSGPVCSQLIFHLRHCTFPPLLNTTTHGRLSKKQCCDVCKHPHSFTKVYVSNTQNNFPSCSYFASSSNSFSPSCCSASARFWPRAFGWPCYPGSPCRHGGNTLLWETLRACFRNLLFRRMTDDPTARSE</sequence>
<reference evidence="1" key="1">
    <citation type="submission" date="2019-10" db="EMBL/GenBank/DDBJ databases">
        <authorList>
            <consortium name="DOE Joint Genome Institute"/>
            <person name="Kuo A."/>
            <person name="Miyauchi S."/>
            <person name="Kiss E."/>
            <person name="Drula E."/>
            <person name="Kohler A."/>
            <person name="Sanchez-Garcia M."/>
            <person name="Andreopoulos B."/>
            <person name="Barry K.W."/>
            <person name="Bonito G."/>
            <person name="Buee M."/>
            <person name="Carver A."/>
            <person name="Chen C."/>
            <person name="Cichocki N."/>
            <person name="Clum A."/>
            <person name="Culley D."/>
            <person name="Crous P.W."/>
            <person name="Fauchery L."/>
            <person name="Girlanda M."/>
            <person name="Hayes R."/>
            <person name="Keri Z."/>
            <person name="Labutti K."/>
            <person name="Lipzen A."/>
            <person name="Lombard V."/>
            <person name="Magnuson J."/>
            <person name="Maillard F."/>
            <person name="Morin E."/>
            <person name="Murat C."/>
            <person name="Nolan M."/>
            <person name="Ohm R."/>
            <person name="Pangilinan J."/>
            <person name="Pereira M."/>
            <person name="Perotto S."/>
            <person name="Peter M."/>
            <person name="Riley R."/>
            <person name="Sitrit Y."/>
            <person name="Stielow B."/>
            <person name="Szollosi G."/>
            <person name="Zifcakova L."/>
            <person name="Stursova M."/>
            <person name="Spatafora J.W."/>
            <person name="Tedersoo L."/>
            <person name="Vaario L.-M."/>
            <person name="Yamada A."/>
            <person name="Yan M."/>
            <person name="Wang P."/>
            <person name="Xu J."/>
            <person name="Bruns T."/>
            <person name="Baldrian P."/>
            <person name="Vilgalys R."/>
            <person name="Henrissat B."/>
            <person name="Grigoriev I.V."/>
            <person name="Hibbett D."/>
            <person name="Nagy L.G."/>
            <person name="Martin F.M."/>
        </authorList>
    </citation>
    <scope>NUCLEOTIDE SEQUENCE</scope>
    <source>
        <strain evidence="1">P2</strain>
    </source>
</reference>
<keyword evidence="2" id="KW-1185">Reference proteome</keyword>
<reference evidence="1" key="2">
    <citation type="journal article" date="2020" name="Nat. Commun.">
        <title>Large-scale genome sequencing of mycorrhizal fungi provides insights into the early evolution of symbiotic traits.</title>
        <authorList>
            <person name="Miyauchi S."/>
            <person name="Kiss E."/>
            <person name="Kuo A."/>
            <person name="Drula E."/>
            <person name="Kohler A."/>
            <person name="Sanchez-Garcia M."/>
            <person name="Morin E."/>
            <person name="Andreopoulos B."/>
            <person name="Barry K.W."/>
            <person name="Bonito G."/>
            <person name="Buee M."/>
            <person name="Carver A."/>
            <person name="Chen C."/>
            <person name="Cichocki N."/>
            <person name="Clum A."/>
            <person name="Culley D."/>
            <person name="Crous P.W."/>
            <person name="Fauchery L."/>
            <person name="Girlanda M."/>
            <person name="Hayes R.D."/>
            <person name="Keri Z."/>
            <person name="LaButti K."/>
            <person name="Lipzen A."/>
            <person name="Lombard V."/>
            <person name="Magnuson J."/>
            <person name="Maillard F."/>
            <person name="Murat C."/>
            <person name="Nolan M."/>
            <person name="Ohm R.A."/>
            <person name="Pangilinan J."/>
            <person name="Pereira M.F."/>
            <person name="Perotto S."/>
            <person name="Peter M."/>
            <person name="Pfister S."/>
            <person name="Riley R."/>
            <person name="Sitrit Y."/>
            <person name="Stielow J.B."/>
            <person name="Szollosi G."/>
            <person name="Zifcakova L."/>
            <person name="Stursova M."/>
            <person name="Spatafora J.W."/>
            <person name="Tedersoo L."/>
            <person name="Vaario L.M."/>
            <person name="Yamada A."/>
            <person name="Yan M."/>
            <person name="Wang P."/>
            <person name="Xu J."/>
            <person name="Bruns T."/>
            <person name="Baldrian P."/>
            <person name="Vilgalys R."/>
            <person name="Dunand C."/>
            <person name="Henrissat B."/>
            <person name="Grigoriev I.V."/>
            <person name="Hibbett D."/>
            <person name="Nagy L.G."/>
            <person name="Martin F.M."/>
        </authorList>
    </citation>
    <scope>NUCLEOTIDE SEQUENCE</scope>
    <source>
        <strain evidence="1">P2</strain>
    </source>
</reference>
<comment type="caution">
    <text evidence="1">The sequence shown here is derived from an EMBL/GenBank/DDBJ whole genome shotgun (WGS) entry which is preliminary data.</text>
</comment>
<gene>
    <name evidence="1" type="ORF">BDM02DRAFT_877045</name>
</gene>
<dbReference type="EMBL" id="MU118123">
    <property type="protein sequence ID" value="KAF9644711.1"/>
    <property type="molecule type" value="Genomic_DNA"/>
</dbReference>
<proteinExistence type="predicted"/>
<evidence type="ECO:0000313" key="2">
    <source>
        <dbReference type="Proteomes" id="UP000886501"/>
    </source>
</evidence>
<accession>A0ACB6Z528</accession>
<dbReference type="Proteomes" id="UP000886501">
    <property type="component" value="Unassembled WGS sequence"/>
</dbReference>